<evidence type="ECO:0000313" key="1">
    <source>
        <dbReference type="EMBL" id="SDI56024.1"/>
    </source>
</evidence>
<accession>A0A1G8LK09</accession>
<keyword evidence="2" id="KW-1185">Reference proteome</keyword>
<dbReference type="RefSeq" id="WP_074756465.1">
    <property type="nucleotide sequence ID" value="NZ_FNCO01000014.1"/>
</dbReference>
<organism evidence="1 2">
    <name type="scientific">Pseudomonas abietaniphila</name>
    <dbReference type="NCBI Taxonomy" id="89065"/>
    <lineage>
        <taxon>Bacteria</taxon>
        <taxon>Pseudomonadati</taxon>
        <taxon>Pseudomonadota</taxon>
        <taxon>Gammaproteobacteria</taxon>
        <taxon>Pseudomonadales</taxon>
        <taxon>Pseudomonadaceae</taxon>
        <taxon>Pseudomonas</taxon>
    </lineage>
</organism>
<protein>
    <submittedName>
        <fullName evidence="1">Uncharacterized protein</fullName>
    </submittedName>
</protein>
<dbReference type="AlphaFoldDB" id="A0A1G8LK09"/>
<name>A0A1G8LK09_9PSED</name>
<evidence type="ECO:0000313" key="2">
    <source>
        <dbReference type="Proteomes" id="UP000182894"/>
    </source>
</evidence>
<dbReference type="EMBL" id="FNCO01000014">
    <property type="protein sequence ID" value="SDI56024.1"/>
    <property type="molecule type" value="Genomic_DNA"/>
</dbReference>
<sequence length="73" mass="8152">MVTRIFNQNNLVVTEQEAKVVGLLAEAWNEFLKLPTEHPMAKQEFCSAIHACQEKVLARVGLRAINAPHGDQP</sequence>
<dbReference type="STRING" id="89065.SAMN05216605_114167"/>
<dbReference type="Proteomes" id="UP000182894">
    <property type="component" value="Unassembled WGS sequence"/>
</dbReference>
<reference evidence="2" key="1">
    <citation type="submission" date="2016-10" db="EMBL/GenBank/DDBJ databases">
        <authorList>
            <person name="Varghese N."/>
            <person name="Submissions S."/>
        </authorList>
    </citation>
    <scope>NUCLEOTIDE SEQUENCE [LARGE SCALE GENOMIC DNA]</scope>
    <source>
        <strain evidence="2">ATCC 700689</strain>
    </source>
</reference>
<proteinExistence type="predicted"/>
<gene>
    <name evidence="1" type="ORF">SAMN05216605_114167</name>
</gene>